<evidence type="ECO:0000256" key="2">
    <source>
        <dbReference type="ARBA" id="ARBA00023136"/>
    </source>
</evidence>
<dbReference type="OrthoDB" id="5348860at2"/>
<keyword evidence="2" id="KW-0472">Membrane</keyword>
<dbReference type="InterPro" id="IPR036328">
    <property type="entry name" value="MliC_sf"/>
</dbReference>
<feature type="region of interest" description="Disordered" evidence="5">
    <location>
        <begin position="112"/>
        <end position="140"/>
    </location>
</feature>
<sequence length="249" mass="25403">MRASPWLLSLAITGALAACQPTNESGPAAAGTEAPPPMDASTTDERSYAFRCGELEVHATYRGQDSATVVVGDRTFAMSSQPAASGAKYGDGQGNEFWTKGTTDGILILKGEPDRTCTGSGEQGGEAPPANAAAKADTQADADAAGGFRATGNEPGWLAQVGAGATPALHIEMDYGERKLEIPSPTQGRDGWSGTAADGTPVKLTFQRTVCQDDMSGQAFGATAMLTVGARQYHGCGDFAGAPSLAAKP</sequence>
<comment type="caution">
    <text evidence="8">The sequence shown here is derived from an EMBL/GenBank/DDBJ whole genome shotgun (WGS) entry which is preliminary data.</text>
</comment>
<evidence type="ECO:0000259" key="7">
    <source>
        <dbReference type="Pfam" id="PF09864"/>
    </source>
</evidence>
<keyword evidence="4" id="KW-0449">Lipoprotein</keyword>
<evidence type="ECO:0000256" key="5">
    <source>
        <dbReference type="SAM" id="MobiDB-lite"/>
    </source>
</evidence>
<evidence type="ECO:0000313" key="9">
    <source>
        <dbReference type="Proteomes" id="UP000198157"/>
    </source>
</evidence>
<dbReference type="Pfam" id="PF09864">
    <property type="entry name" value="MliC"/>
    <property type="match status" value="1"/>
</dbReference>
<feature type="region of interest" description="Disordered" evidence="5">
    <location>
        <begin position="23"/>
        <end position="44"/>
    </location>
</feature>
<keyword evidence="1 6" id="KW-0732">Signal</keyword>
<dbReference type="Gene3D" id="2.40.128.200">
    <property type="match status" value="1"/>
</dbReference>
<feature type="chain" id="PRO_5012557774" description="C-type lysozyme inhibitor domain-containing protein" evidence="6">
    <location>
        <begin position="18"/>
        <end position="249"/>
    </location>
</feature>
<evidence type="ECO:0000313" key="8">
    <source>
        <dbReference type="EMBL" id="OWQ50095.1"/>
    </source>
</evidence>
<keyword evidence="3" id="KW-0564">Palmitate</keyword>
<proteinExistence type="predicted"/>
<dbReference type="Proteomes" id="UP000198157">
    <property type="component" value="Unassembled WGS sequence"/>
</dbReference>
<evidence type="ECO:0000256" key="1">
    <source>
        <dbReference type="ARBA" id="ARBA00022729"/>
    </source>
</evidence>
<name>A0A246HI85_STEMA</name>
<gene>
    <name evidence="8" type="ORF">CEE60_17395</name>
</gene>
<dbReference type="EMBL" id="NIVS01000054">
    <property type="protein sequence ID" value="OWQ50095.1"/>
    <property type="molecule type" value="Genomic_DNA"/>
</dbReference>
<dbReference type="AlphaFoldDB" id="A0A246HI85"/>
<dbReference type="SUPFAM" id="SSF141488">
    <property type="entry name" value="YdhA-like"/>
    <property type="match status" value="1"/>
</dbReference>
<evidence type="ECO:0000256" key="3">
    <source>
        <dbReference type="ARBA" id="ARBA00023139"/>
    </source>
</evidence>
<dbReference type="PROSITE" id="PS51257">
    <property type="entry name" value="PROKAR_LIPOPROTEIN"/>
    <property type="match status" value="1"/>
</dbReference>
<feature type="domain" description="C-type lysozyme inhibitor" evidence="7">
    <location>
        <begin position="50"/>
        <end position="103"/>
    </location>
</feature>
<protein>
    <recommendedName>
        <fullName evidence="7">C-type lysozyme inhibitor domain-containing protein</fullName>
    </recommendedName>
</protein>
<dbReference type="InterPro" id="IPR018660">
    <property type="entry name" value="MliC"/>
</dbReference>
<organism evidence="8 9">
    <name type="scientific">Stenotrophomonas maltophilia</name>
    <name type="common">Pseudomonas maltophilia</name>
    <name type="synonym">Xanthomonas maltophilia</name>
    <dbReference type="NCBI Taxonomy" id="40324"/>
    <lineage>
        <taxon>Bacteria</taxon>
        <taxon>Pseudomonadati</taxon>
        <taxon>Pseudomonadota</taxon>
        <taxon>Gammaproteobacteria</taxon>
        <taxon>Lysobacterales</taxon>
        <taxon>Lysobacteraceae</taxon>
        <taxon>Stenotrophomonas</taxon>
        <taxon>Stenotrophomonas maltophilia group</taxon>
    </lineage>
</organism>
<evidence type="ECO:0000256" key="6">
    <source>
        <dbReference type="SAM" id="SignalP"/>
    </source>
</evidence>
<evidence type="ECO:0000256" key="4">
    <source>
        <dbReference type="ARBA" id="ARBA00023288"/>
    </source>
</evidence>
<feature type="compositionally biased region" description="Low complexity" evidence="5">
    <location>
        <begin position="125"/>
        <end position="140"/>
    </location>
</feature>
<feature type="signal peptide" evidence="6">
    <location>
        <begin position="1"/>
        <end position="17"/>
    </location>
</feature>
<accession>A0A246HI85</accession>
<reference evidence="8 9" key="1">
    <citation type="submission" date="2017-06" db="EMBL/GenBank/DDBJ databases">
        <authorList>
            <person name="Kim H.J."/>
            <person name="Triplett B.A."/>
        </authorList>
    </citation>
    <scope>NUCLEOTIDE SEQUENCE [LARGE SCALE GENOMIC DNA]</scope>
    <source>
        <strain evidence="8 9">13146</strain>
    </source>
</reference>